<feature type="transmembrane region" description="Helical" evidence="1">
    <location>
        <begin position="105"/>
        <end position="122"/>
    </location>
</feature>
<accession>A0A974X7G1</accession>
<organism evidence="2 3">
    <name type="scientific">Candidatus Vidania fulgoroideorum</name>
    <dbReference type="NCBI Taxonomy" id="881286"/>
    <lineage>
        <taxon>Bacteria</taxon>
        <taxon>Pseudomonadati</taxon>
        <taxon>Pseudomonadota</taxon>
        <taxon>Betaproteobacteria</taxon>
        <taxon>Candidatus Vidania</taxon>
    </lineage>
</organism>
<name>A0A974X7G1_9PROT</name>
<feature type="transmembrane region" description="Helical" evidence="1">
    <location>
        <begin position="6"/>
        <end position="29"/>
    </location>
</feature>
<keyword evidence="1" id="KW-1133">Transmembrane helix</keyword>
<dbReference type="Proteomes" id="UP000663347">
    <property type="component" value="Chromosome"/>
</dbReference>
<evidence type="ECO:0000256" key="1">
    <source>
        <dbReference type="SAM" id="Phobius"/>
    </source>
</evidence>
<dbReference type="AlphaFoldDB" id="A0A974X7G1"/>
<feature type="transmembrane region" description="Helical" evidence="1">
    <location>
        <begin position="79"/>
        <end position="99"/>
    </location>
</feature>
<keyword evidence="1" id="KW-0472">Membrane</keyword>
<keyword evidence="1" id="KW-0812">Transmembrane</keyword>
<evidence type="ECO:0000313" key="2">
    <source>
        <dbReference type="EMBL" id="QSW37990.1"/>
    </source>
</evidence>
<dbReference type="EMBL" id="CP071412">
    <property type="protein sequence ID" value="QSW37990.1"/>
    <property type="molecule type" value="Genomic_DNA"/>
</dbReference>
<sequence>MIIKWYFLLCFISCFIKIFFCCYPFKIILCIRSFEYIKYLSKINKVHNCNGNVLIYDSSYGSLLINYHNYYVYIKNSFVLKYTHFIYSISYILLVILNLNISSNSVRKLFLLIMLITSLYFSSKN</sequence>
<proteinExistence type="predicted"/>
<reference evidence="2" key="2">
    <citation type="submission" date="2021-03" db="EMBL/GenBank/DDBJ databases">
        <title>Alternative transmission patterns in independently acquired nutritional co-symbionts of Dictyopharidae planthoppers.</title>
        <authorList>
            <person name="Michalik A."/>
            <person name="Lukasik P."/>
        </authorList>
    </citation>
    <scope>NUCLEOTIDE SEQUENCE</scope>
    <source>
        <strain evidence="2">RANSCY</strain>
    </source>
</reference>
<protein>
    <submittedName>
        <fullName evidence="2">Uncharacterized protein</fullName>
    </submittedName>
</protein>
<evidence type="ECO:0000313" key="3">
    <source>
        <dbReference type="Proteomes" id="UP000663347"/>
    </source>
</evidence>
<gene>
    <name evidence="2" type="ORF">JSR06_00070</name>
</gene>
<reference evidence="2" key="1">
    <citation type="submission" date="2021-02" db="EMBL/GenBank/DDBJ databases">
        <authorList>
            <person name="Franco D."/>
        </authorList>
    </citation>
    <scope>NUCLEOTIDE SEQUENCE</scope>
    <source>
        <strain evidence="2">RANSCY</strain>
    </source>
</reference>